<dbReference type="AlphaFoldDB" id="A0AAV9BLR6"/>
<dbReference type="EMBL" id="JAUJYN010000002">
    <property type="protein sequence ID" value="KAK1277631.1"/>
    <property type="molecule type" value="Genomic_DNA"/>
</dbReference>
<reference evidence="1" key="1">
    <citation type="journal article" date="2023" name="Nat. Commun.">
        <title>Diploid and tetraploid genomes of Acorus and the evolution of monocots.</title>
        <authorList>
            <person name="Ma L."/>
            <person name="Liu K.W."/>
            <person name="Li Z."/>
            <person name="Hsiao Y.Y."/>
            <person name="Qi Y."/>
            <person name="Fu T."/>
            <person name="Tang G.D."/>
            <person name="Zhang D."/>
            <person name="Sun W.H."/>
            <person name="Liu D.K."/>
            <person name="Li Y."/>
            <person name="Chen G.Z."/>
            <person name="Liu X.D."/>
            <person name="Liao X.Y."/>
            <person name="Jiang Y.T."/>
            <person name="Yu X."/>
            <person name="Hao Y."/>
            <person name="Huang J."/>
            <person name="Zhao X.W."/>
            <person name="Ke S."/>
            <person name="Chen Y.Y."/>
            <person name="Wu W.L."/>
            <person name="Hsu J.L."/>
            <person name="Lin Y.F."/>
            <person name="Huang M.D."/>
            <person name="Li C.Y."/>
            <person name="Huang L."/>
            <person name="Wang Z.W."/>
            <person name="Zhao X."/>
            <person name="Zhong W.Y."/>
            <person name="Peng D.H."/>
            <person name="Ahmad S."/>
            <person name="Lan S."/>
            <person name="Zhang J.S."/>
            <person name="Tsai W.C."/>
            <person name="Van de Peer Y."/>
            <person name="Liu Z.J."/>
        </authorList>
    </citation>
    <scope>NUCLEOTIDE SEQUENCE</scope>
    <source>
        <strain evidence="1">SCP</strain>
    </source>
</reference>
<proteinExistence type="predicted"/>
<sequence>MSNKEVEDVFFVNSEDIIGGEQQELFSRFLMVTPKMEEPPQKIVLQVVCTINKSVF</sequence>
<dbReference type="Proteomes" id="UP001179952">
    <property type="component" value="Unassembled WGS sequence"/>
</dbReference>
<gene>
    <name evidence="1" type="ORF">QJS04_geneDACA007398</name>
</gene>
<accession>A0AAV9BLR6</accession>
<protein>
    <submittedName>
        <fullName evidence="1">Uncharacterized protein</fullName>
    </submittedName>
</protein>
<evidence type="ECO:0000313" key="2">
    <source>
        <dbReference type="Proteomes" id="UP001179952"/>
    </source>
</evidence>
<reference evidence="1" key="2">
    <citation type="submission" date="2023-06" db="EMBL/GenBank/DDBJ databases">
        <authorList>
            <person name="Ma L."/>
            <person name="Liu K.-W."/>
            <person name="Li Z."/>
            <person name="Hsiao Y.-Y."/>
            <person name="Qi Y."/>
            <person name="Fu T."/>
            <person name="Tang G."/>
            <person name="Zhang D."/>
            <person name="Sun W.-H."/>
            <person name="Liu D.-K."/>
            <person name="Li Y."/>
            <person name="Chen G.-Z."/>
            <person name="Liu X.-D."/>
            <person name="Liao X.-Y."/>
            <person name="Jiang Y.-T."/>
            <person name="Yu X."/>
            <person name="Hao Y."/>
            <person name="Huang J."/>
            <person name="Zhao X.-W."/>
            <person name="Ke S."/>
            <person name="Chen Y.-Y."/>
            <person name="Wu W.-L."/>
            <person name="Hsu J.-L."/>
            <person name="Lin Y.-F."/>
            <person name="Huang M.-D."/>
            <person name="Li C.-Y."/>
            <person name="Huang L."/>
            <person name="Wang Z.-W."/>
            <person name="Zhao X."/>
            <person name="Zhong W.-Y."/>
            <person name="Peng D.-H."/>
            <person name="Ahmad S."/>
            <person name="Lan S."/>
            <person name="Zhang J.-S."/>
            <person name="Tsai W.-C."/>
            <person name="Van De Peer Y."/>
            <person name="Liu Z.-J."/>
        </authorList>
    </citation>
    <scope>NUCLEOTIDE SEQUENCE</scope>
    <source>
        <strain evidence="1">SCP</strain>
        <tissue evidence="1">Leaves</tissue>
    </source>
</reference>
<keyword evidence="2" id="KW-1185">Reference proteome</keyword>
<name>A0AAV9BLR6_ACOGR</name>
<evidence type="ECO:0000313" key="1">
    <source>
        <dbReference type="EMBL" id="KAK1277631.1"/>
    </source>
</evidence>
<organism evidence="1 2">
    <name type="scientific">Acorus gramineus</name>
    <name type="common">Dwarf sweet flag</name>
    <dbReference type="NCBI Taxonomy" id="55184"/>
    <lineage>
        <taxon>Eukaryota</taxon>
        <taxon>Viridiplantae</taxon>
        <taxon>Streptophyta</taxon>
        <taxon>Embryophyta</taxon>
        <taxon>Tracheophyta</taxon>
        <taxon>Spermatophyta</taxon>
        <taxon>Magnoliopsida</taxon>
        <taxon>Liliopsida</taxon>
        <taxon>Acoraceae</taxon>
        <taxon>Acorus</taxon>
    </lineage>
</organism>
<comment type="caution">
    <text evidence="1">The sequence shown here is derived from an EMBL/GenBank/DDBJ whole genome shotgun (WGS) entry which is preliminary data.</text>
</comment>